<dbReference type="GO" id="GO:0046872">
    <property type="term" value="F:metal ion binding"/>
    <property type="evidence" value="ECO:0007669"/>
    <property type="project" value="UniProtKB-KW"/>
</dbReference>
<keyword evidence="6" id="KW-0915">Sodium</keyword>
<dbReference type="InterPro" id="IPR037272">
    <property type="entry name" value="SNS_sf"/>
</dbReference>
<feature type="transmembrane region" description="Helical" evidence="8">
    <location>
        <begin position="471"/>
        <end position="493"/>
    </location>
</feature>
<organism evidence="9 10">
    <name type="scientific">Macrostomum lignano</name>
    <dbReference type="NCBI Taxonomy" id="282301"/>
    <lineage>
        <taxon>Eukaryota</taxon>
        <taxon>Metazoa</taxon>
        <taxon>Spiralia</taxon>
        <taxon>Lophotrochozoa</taxon>
        <taxon>Platyhelminthes</taxon>
        <taxon>Rhabditophora</taxon>
        <taxon>Macrostomorpha</taxon>
        <taxon>Macrostomida</taxon>
        <taxon>Macrostomidae</taxon>
        <taxon>Macrostomum</taxon>
    </lineage>
</organism>
<dbReference type="GO" id="GO:0006865">
    <property type="term" value="P:amino acid transport"/>
    <property type="evidence" value="ECO:0007669"/>
    <property type="project" value="TreeGrafter"/>
</dbReference>
<feature type="transmembrane region" description="Helical" evidence="8">
    <location>
        <begin position="417"/>
        <end position="438"/>
    </location>
</feature>
<dbReference type="GO" id="GO:0005886">
    <property type="term" value="C:plasma membrane"/>
    <property type="evidence" value="ECO:0007669"/>
    <property type="project" value="TreeGrafter"/>
</dbReference>
<dbReference type="PANTHER" id="PTHR11616">
    <property type="entry name" value="SODIUM/CHLORIDE DEPENDENT TRANSPORTER"/>
    <property type="match status" value="1"/>
</dbReference>
<dbReference type="WBParaSite" id="maker-unitig_23873-snap-gene-0.2-mRNA-1">
    <property type="protein sequence ID" value="maker-unitig_23873-snap-gene-0.2-mRNA-1"/>
    <property type="gene ID" value="maker-unitig_23873-snap-gene-0.2"/>
</dbReference>
<evidence type="ECO:0000256" key="4">
    <source>
        <dbReference type="ARBA" id="ARBA00022989"/>
    </source>
</evidence>
<feature type="binding site" evidence="6">
    <location>
        <position position="213"/>
    </location>
    <ligand>
        <name>Na(+)</name>
        <dbReference type="ChEBI" id="CHEBI:29101"/>
        <label>1</label>
    </ligand>
</feature>
<keyword evidence="5 8" id="KW-0472">Membrane</keyword>
<evidence type="ECO:0000256" key="8">
    <source>
        <dbReference type="SAM" id="Phobius"/>
    </source>
</evidence>
<keyword evidence="6" id="KW-0479">Metal-binding</keyword>
<dbReference type="Proteomes" id="UP000095280">
    <property type="component" value="Unplaced"/>
</dbReference>
<evidence type="ECO:0000256" key="5">
    <source>
        <dbReference type="ARBA" id="ARBA00023136"/>
    </source>
</evidence>
<evidence type="ECO:0000256" key="2">
    <source>
        <dbReference type="ARBA" id="ARBA00022448"/>
    </source>
</evidence>
<feature type="disulfide bond" evidence="7">
    <location>
        <begin position="130"/>
        <end position="139"/>
    </location>
</feature>
<sequence>GEVKTEDIEVVDLGQSAAGSQNWGGWERRRTAAEGARELGIQGAFLIPYLLMNFFQAVPPALHMELLLGQMNQRGPIAVWDICPHRQGLGWPRTHELPGCILLITSFIGWCFLYLFNSLSPTDALPWMKCDNHFNTRWCVTVEQYRNLSAQNLSANAVAGLRGTGSSRLHQSSGIDRLGSPKLGLVHLLLCGLHLPVLSLWRGVKTSGKVFYSTGAGFGSTLALASYQQQDQQLLPDSLIATARPTVRASFCRVRVFSYPGTRWAEAPGWYSKCTQWPSAPCQWPSGSILVLRPAHHLGLDSAVSLADAEVSVALTIKLTEIAAKTVSRWAAMESVLTEFGDYLEKRLGKYRFFPSAVVVYAAFLVSILLCTPGGMYLWNLFNNFSAGLSIIFVAFTQAFCVPGFMGSRPESIGDCAGNSSLPVFILVIIVFNCISLADPSSFLYSYQYTEYHPELFPNRTADASYRQSHRLVMCFSQIALIPVVAIIVIIYYRSLAKP</sequence>
<feature type="transmembrane region" description="Helical" evidence="8">
    <location>
        <begin position="353"/>
        <end position="379"/>
    </location>
</feature>
<dbReference type="Pfam" id="PF00209">
    <property type="entry name" value="SNF"/>
    <property type="match status" value="2"/>
</dbReference>
<evidence type="ECO:0000256" key="6">
    <source>
        <dbReference type="PIRSR" id="PIRSR600175-1"/>
    </source>
</evidence>
<name>A0A1I8F7R2_9PLAT</name>
<dbReference type="SUPFAM" id="SSF161070">
    <property type="entry name" value="SNF-like"/>
    <property type="match status" value="1"/>
</dbReference>
<evidence type="ECO:0000256" key="1">
    <source>
        <dbReference type="ARBA" id="ARBA00004141"/>
    </source>
</evidence>
<evidence type="ECO:0000256" key="3">
    <source>
        <dbReference type="ARBA" id="ARBA00022692"/>
    </source>
</evidence>
<protein>
    <submittedName>
        <fullName evidence="10">ABC2_membrane domain-containing protein</fullName>
    </submittedName>
</protein>
<keyword evidence="3 8" id="KW-0812">Transmembrane</keyword>
<evidence type="ECO:0000256" key="7">
    <source>
        <dbReference type="PIRSR" id="PIRSR600175-2"/>
    </source>
</evidence>
<keyword evidence="7" id="KW-1015">Disulfide bond</keyword>
<comment type="subcellular location">
    <subcellularLocation>
        <location evidence="1">Membrane</location>
        <topology evidence="1">Multi-pass membrane protein</topology>
    </subcellularLocation>
</comment>
<evidence type="ECO:0000313" key="9">
    <source>
        <dbReference type="Proteomes" id="UP000095280"/>
    </source>
</evidence>
<reference evidence="10" key="1">
    <citation type="submission" date="2016-11" db="UniProtKB">
        <authorList>
            <consortium name="WormBaseParasite"/>
        </authorList>
    </citation>
    <scope>IDENTIFICATION</scope>
</reference>
<dbReference type="PANTHER" id="PTHR11616:SF240">
    <property type="entry name" value="BLOATED TUBULES, ISOFORM B-RELATED"/>
    <property type="match status" value="1"/>
</dbReference>
<evidence type="ECO:0000313" key="10">
    <source>
        <dbReference type="WBParaSite" id="maker-unitig_23873-snap-gene-0.2-mRNA-1"/>
    </source>
</evidence>
<accession>A0A1I8F7R2</accession>
<keyword evidence="2" id="KW-0813">Transport</keyword>
<dbReference type="PROSITE" id="PS50267">
    <property type="entry name" value="NA_NEUROTRAN_SYMP_3"/>
    <property type="match status" value="1"/>
</dbReference>
<keyword evidence="9" id="KW-1185">Reference proteome</keyword>
<dbReference type="InterPro" id="IPR000175">
    <property type="entry name" value="Na/ntran_symport"/>
</dbReference>
<keyword evidence="4 8" id="KW-1133">Transmembrane helix</keyword>
<feature type="transmembrane region" description="Helical" evidence="8">
    <location>
        <begin position="385"/>
        <end position="405"/>
    </location>
</feature>
<dbReference type="AlphaFoldDB" id="A0A1I8F7R2"/>
<proteinExistence type="predicted"/>
<dbReference type="GO" id="GO:0035725">
    <property type="term" value="P:sodium ion transmembrane transport"/>
    <property type="evidence" value="ECO:0007669"/>
    <property type="project" value="TreeGrafter"/>
</dbReference>